<accession>A0AAN2BLR8</accession>
<keyword evidence="9" id="KW-0627">Porphyrin biosynthesis</keyword>
<gene>
    <name evidence="13" type="ORF">MARGE09_P3625</name>
</gene>
<dbReference type="PROSITE" id="PS50005">
    <property type="entry name" value="TPR"/>
    <property type="match status" value="1"/>
</dbReference>
<dbReference type="InterPro" id="IPR019734">
    <property type="entry name" value="TPR_rpt"/>
</dbReference>
<organism evidence="13 14">
    <name type="scientific">Marinagarivorans cellulosilyticus</name>
    <dbReference type="NCBI Taxonomy" id="2721545"/>
    <lineage>
        <taxon>Bacteria</taxon>
        <taxon>Pseudomonadati</taxon>
        <taxon>Pseudomonadota</taxon>
        <taxon>Gammaproteobacteria</taxon>
        <taxon>Cellvibrionales</taxon>
        <taxon>Cellvibrionaceae</taxon>
        <taxon>Marinagarivorans</taxon>
    </lineage>
</organism>
<dbReference type="GO" id="GO:0006779">
    <property type="term" value="P:porphyrin-containing compound biosynthetic process"/>
    <property type="evidence" value="ECO:0007669"/>
    <property type="project" value="UniProtKB-KW"/>
</dbReference>
<evidence type="ECO:0000256" key="10">
    <source>
        <dbReference type="PROSITE-ProRule" id="PRU00339"/>
    </source>
</evidence>
<evidence type="ECO:0000259" key="12">
    <source>
        <dbReference type="Pfam" id="PF07219"/>
    </source>
</evidence>
<comment type="subcellular location">
    <subcellularLocation>
        <location evidence="2">Cell inner membrane</location>
        <topology evidence="2">Multi-pass membrane protein</topology>
    </subcellularLocation>
</comment>
<reference evidence="13 14" key="1">
    <citation type="journal article" date="2022" name="IScience">
        <title>An ultrasensitive nanofiber-based assay for enzymatic hydrolysis and deep-sea microbial degradation of cellulose.</title>
        <authorList>
            <person name="Tsudome M."/>
            <person name="Tachioka M."/>
            <person name="Miyazaki M."/>
            <person name="Uchimura K."/>
            <person name="Tsuda M."/>
            <person name="Takaki Y."/>
            <person name="Deguchi S."/>
        </authorList>
    </citation>
    <scope>NUCLEOTIDE SEQUENCE [LARGE SCALE GENOMIC DNA]</scope>
    <source>
        <strain evidence="13 14">GE09</strain>
    </source>
</reference>
<keyword evidence="8 11" id="KW-0472">Membrane</keyword>
<evidence type="ECO:0000256" key="9">
    <source>
        <dbReference type="ARBA" id="ARBA00023244"/>
    </source>
</evidence>
<feature type="repeat" description="TPR" evidence="10">
    <location>
        <begin position="333"/>
        <end position="366"/>
    </location>
</feature>
<dbReference type="Gene3D" id="1.25.40.10">
    <property type="entry name" value="Tetratricopeptide repeat domain"/>
    <property type="match status" value="2"/>
</dbReference>
<evidence type="ECO:0000256" key="5">
    <source>
        <dbReference type="ARBA" id="ARBA00022519"/>
    </source>
</evidence>
<dbReference type="Pfam" id="PF07219">
    <property type="entry name" value="HemY_N"/>
    <property type="match status" value="1"/>
</dbReference>
<protein>
    <submittedName>
        <fullName evidence="13">HemY protein</fullName>
    </submittedName>
</protein>
<dbReference type="EMBL" id="AP023086">
    <property type="protein sequence ID" value="BCD99423.1"/>
    <property type="molecule type" value="Genomic_DNA"/>
</dbReference>
<feature type="domain" description="HemY N-terminal" evidence="12">
    <location>
        <begin position="31"/>
        <end position="136"/>
    </location>
</feature>
<dbReference type="Proteomes" id="UP001320119">
    <property type="component" value="Chromosome"/>
</dbReference>
<sequence>MRKFLLWVFIPFVVIGGAAMFLIPMMQRDPGYVLIAVGGHIIEMRFWMATLIFILLLTSIWWSKALIKGTWKATIKTFTWWPAKSQSLLWKRQERAMAALWEGNIHEAHRNFVKIAKTKGQENDTLSLINAANTAADLSHFNEADHFLSQAERLDDKAHAVTLIMSRARYHQKQGQTDAALRLINTALSQHPLHHGLLNMLLNLHRDQQDWQALHTLIPRFKKARILSADEQAVLERDIYQGLIAATTNTQALDSLWQVVPKANKQDRILEYRYIQQLLNLGDDKTAEPILRKLLKKHYDDDLINLFAHTKTDDAAVQLQYAERWLDHKGNNPALLLALGRIALRCELWGKAREYFEKSLKLKPSPEAYAELARLLGNLGEHQNSNALFQQGLLHSAGTSLPTPNEP</sequence>
<comment type="function">
    <text evidence="1">Involved in a late step of protoheme IX synthesis.</text>
</comment>
<name>A0AAN2BLR8_9GAMM</name>
<dbReference type="InterPro" id="IPR010817">
    <property type="entry name" value="HemY_N"/>
</dbReference>
<evidence type="ECO:0000256" key="11">
    <source>
        <dbReference type="SAM" id="Phobius"/>
    </source>
</evidence>
<keyword evidence="5" id="KW-0997">Cell inner membrane</keyword>
<dbReference type="KEGG" id="marq:MARGE09_P3625"/>
<evidence type="ECO:0000313" key="14">
    <source>
        <dbReference type="Proteomes" id="UP001320119"/>
    </source>
</evidence>
<dbReference type="SUPFAM" id="SSF48452">
    <property type="entry name" value="TPR-like"/>
    <property type="match status" value="1"/>
</dbReference>
<feature type="transmembrane region" description="Helical" evidence="11">
    <location>
        <begin position="46"/>
        <end position="67"/>
    </location>
</feature>
<keyword evidence="10" id="KW-0802">TPR repeat</keyword>
<evidence type="ECO:0000256" key="3">
    <source>
        <dbReference type="ARBA" id="ARBA00004744"/>
    </source>
</evidence>
<evidence type="ECO:0000256" key="2">
    <source>
        <dbReference type="ARBA" id="ARBA00004429"/>
    </source>
</evidence>
<feature type="transmembrane region" description="Helical" evidence="11">
    <location>
        <begin position="5"/>
        <end position="26"/>
    </location>
</feature>
<keyword evidence="6 11" id="KW-0812">Transmembrane</keyword>
<keyword evidence="4" id="KW-1003">Cell membrane</keyword>
<evidence type="ECO:0000256" key="8">
    <source>
        <dbReference type="ARBA" id="ARBA00023136"/>
    </source>
</evidence>
<comment type="pathway">
    <text evidence="3">Porphyrin-containing compound metabolism; protoheme biosynthesis.</text>
</comment>
<evidence type="ECO:0000256" key="7">
    <source>
        <dbReference type="ARBA" id="ARBA00022989"/>
    </source>
</evidence>
<dbReference type="NCBIfam" id="TIGR00540">
    <property type="entry name" value="TPR_hemY_coli"/>
    <property type="match status" value="1"/>
</dbReference>
<evidence type="ECO:0000256" key="4">
    <source>
        <dbReference type="ARBA" id="ARBA00022475"/>
    </source>
</evidence>
<keyword evidence="14" id="KW-1185">Reference proteome</keyword>
<dbReference type="InterPro" id="IPR011990">
    <property type="entry name" value="TPR-like_helical_dom_sf"/>
</dbReference>
<dbReference type="SMART" id="SM00028">
    <property type="entry name" value="TPR"/>
    <property type="match status" value="3"/>
</dbReference>
<dbReference type="AlphaFoldDB" id="A0AAN2BLR8"/>
<keyword evidence="7 11" id="KW-1133">Transmembrane helix</keyword>
<evidence type="ECO:0000313" key="13">
    <source>
        <dbReference type="EMBL" id="BCD99423.1"/>
    </source>
</evidence>
<dbReference type="GO" id="GO:0005886">
    <property type="term" value="C:plasma membrane"/>
    <property type="evidence" value="ECO:0007669"/>
    <property type="project" value="UniProtKB-SubCell"/>
</dbReference>
<evidence type="ECO:0000256" key="6">
    <source>
        <dbReference type="ARBA" id="ARBA00022692"/>
    </source>
</evidence>
<dbReference type="GO" id="GO:0042168">
    <property type="term" value="P:heme metabolic process"/>
    <property type="evidence" value="ECO:0007669"/>
    <property type="project" value="InterPro"/>
</dbReference>
<evidence type="ECO:0000256" key="1">
    <source>
        <dbReference type="ARBA" id="ARBA00002962"/>
    </source>
</evidence>
<dbReference type="InterPro" id="IPR005254">
    <property type="entry name" value="Heme_biosyn_assoc_TPR_pro"/>
</dbReference>
<dbReference type="RefSeq" id="WP_236984690.1">
    <property type="nucleotide sequence ID" value="NZ_AP023086.1"/>
</dbReference>
<proteinExistence type="predicted"/>